<dbReference type="PANTHER" id="PTHR47510">
    <property type="entry name" value="REVERSE TRANSCRIPTASE DOMAIN-CONTAINING PROTEIN"/>
    <property type="match status" value="1"/>
</dbReference>
<feature type="domain" description="Endonuclease/exonuclease/phosphatase" evidence="2">
    <location>
        <begin position="78"/>
        <end position="283"/>
    </location>
</feature>
<comment type="caution">
    <text evidence="3">The sequence shown here is derived from an EMBL/GenBank/DDBJ whole genome shotgun (WGS) entry which is preliminary data.</text>
</comment>
<name>A0ABQ8L5L4_LABRO</name>
<evidence type="ECO:0000313" key="3">
    <source>
        <dbReference type="EMBL" id="KAI2645993.1"/>
    </source>
</evidence>
<evidence type="ECO:0000259" key="2">
    <source>
        <dbReference type="Pfam" id="PF03372"/>
    </source>
</evidence>
<feature type="compositionally biased region" description="Basic residues" evidence="1">
    <location>
        <begin position="39"/>
        <end position="58"/>
    </location>
</feature>
<dbReference type="Proteomes" id="UP000830375">
    <property type="component" value="Unassembled WGS sequence"/>
</dbReference>
<reference evidence="3 4" key="1">
    <citation type="submission" date="2022-01" db="EMBL/GenBank/DDBJ databases">
        <title>A high-quality chromosome-level genome assembly of rohu carp, Labeo rohita.</title>
        <authorList>
            <person name="Arick M.A. II"/>
            <person name="Hsu C.-Y."/>
            <person name="Magbanua Z."/>
            <person name="Pechanova O."/>
            <person name="Grover C."/>
            <person name="Miller E."/>
            <person name="Thrash A."/>
            <person name="Ezzel L."/>
            <person name="Alam S."/>
            <person name="Benzie J."/>
            <person name="Hamilton M."/>
            <person name="Karsi A."/>
            <person name="Lawrence M.L."/>
            <person name="Peterson D.G."/>
        </authorList>
    </citation>
    <scope>NUCLEOTIDE SEQUENCE [LARGE SCALE GENOMIC DNA]</scope>
    <source>
        <strain evidence="4">BAU-BD-2019</strain>
        <tissue evidence="3">Blood</tissue>
    </source>
</reference>
<evidence type="ECO:0000256" key="1">
    <source>
        <dbReference type="SAM" id="MobiDB-lite"/>
    </source>
</evidence>
<proteinExistence type="predicted"/>
<keyword evidence="4" id="KW-1185">Reference proteome</keyword>
<gene>
    <name evidence="3" type="ORF">H4Q32_025359</name>
</gene>
<sequence length="288" mass="32255">MAACAHAAASLSPDKTVFSCFSSCKPTQSPTPTPAPRPQWKRLKRRERRQKRGKRGGIRARLGASPHKPAIPSIVLANIRSLDNKLDYIRLLCSSQRNVKDCCVFVFTETWLSDSVSDRAIQLDQLTWYRADRVVVAGGKTRGGGLCVYINDAWCRDAVAVCKHCSPVLEFMVIKCRPFYLPREYTAILVCAVYIPPSSNGNNRSEALNELYQHISEQQTAYPDAFLIVAGDFNHADLKSVFPKIQQHIDFPTRGNNTLDFVYTTQRGAYKAFPLPHLGASDHITVIR</sequence>
<dbReference type="SUPFAM" id="SSF56219">
    <property type="entry name" value="DNase I-like"/>
    <property type="match status" value="1"/>
</dbReference>
<protein>
    <submittedName>
        <fullName evidence="3">Lariat debranching enzyme</fullName>
    </submittedName>
</protein>
<evidence type="ECO:0000313" key="4">
    <source>
        <dbReference type="Proteomes" id="UP000830375"/>
    </source>
</evidence>
<dbReference type="InterPro" id="IPR005135">
    <property type="entry name" value="Endo/exonuclease/phosphatase"/>
</dbReference>
<dbReference type="EMBL" id="JACTAM010002123">
    <property type="protein sequence ID" value="KAI2645993.1"/>
    <property type="molecule type" value="Genomic_DNA"/>
</dbReference>
<dbReference type="Pfam" id="PF03372">
    <property type="entry name" value="Exo_endo_phos"/>
    <property type="match status" value="1"/>
</dbReference>
<dbReference type="InterPro" id="IPR036691">
    <property type="entry name" value="Endo/exonu/phosph_ase_sf"/>
</dbReference>
<accession>A0ABQ8L5L4</accession>
<feature type="region of interest" description="Disordered" evidence="1">
    <location>
        <begin position="23"/>
        <end position="65"/>
    </location>
</feature>
<dbReference type="Gene3D" id="3.60.10.10">
    <property type="entry name" value="Endonuclease/exonuclease/phosphatase"/>
    <property type="match status" value="1"/>
</dbReference>
<organism evidence="3 4">
    <name type="scientific">Labeo rohita</name>
    <name type="common">Indian major carp</name>
    <name type="synonym">Cyprinus rohita</name>
    <dbReference type="NCBI Taxonomy" id="84645"/>
    <lineage>
        <taxon>Eukaryota</taxon>
        <taxon>Metazoa</taxon>
        <taxon>Chordata</taxon>
        <taxon>Craniata</taxon>
        <taxon>Vertebrata</taxon>
        <taxon>Euteleostomi</taxon>
        <taxon>Actinopterygii</taxon>
        <taxon>Neopterygii</taxon>
        <taxon>Teleostei</taxon>
        <taxon>Ostariophysi</taxon>
        <taxon>Cypriniformes</taxon>
        <taxon>Cyprinidae</taxon>
        <taxon>Labeoninae</taxon>
        <taxon>Labeonini</taxon>
        <taxon>Labeo</taxon>
    </lineage>
</organism>
<dbReference type="PANTHER" id="PTHR47510:SF3">
    <property type="entry name" value="ENDO_EXONUCLEASE_PHOSPHATASE DOMAIN-CONTAINING PROTEIN"/>
    <property type="match status" value="1"/>
</dbReference>